<keyword evidence="3" id="KW-0479">Metal-binding</keyword>
<sequence>MDGLKVDHILDVFDVMFPDAYCELNHSNHFELLVAVMLSAQTTDKSVNQLTEALFEKYKIPNDYANAPIVELEQDLKRIGLYKTKAKNVKKMSQILIDEYDGKVPDTREELEKLPGVGRKTANVVLSVCFDQPAFAVDTHVARVSKRLGIANENDTPLKIEKKLIDVFPEEKWCALHHQMIFFWTLSLYS</sequence>
<evidence type="ECO:0000256" key="5">
    <source>
        <dbReference type="ARBA" id="ARBA00022801"/>
    </source>
</evidence>
<evidence type="ECO:0000256" key="2">
    <source>
        <dbReference type="ARBA" id="ARBA00022485"/>
    </source>
</evidence>
<organism evidence="12 13">
    <name type="scientific">Haloplasma contractile SSD-17B</name>
    <dbReference type="NCBI Taxonomy" id="1033810"/>
    <lineage>
        <taxon>Bacteria</taxon>
        <taxon>Bacillati</taxon>
        <taxon>Mycoplasmatota</taxon>
        <taxon>Mollicutes</taxon>
        <taxon>Haloplasmatales</taxon>
        <taxon>Haloplasmataceae</taxon>
        <taxon>Haloplasma</taxon>
    </lineage>
</organism>
<dbReference type="InterPro" id="IPR000445">
    <property type="entry name" value="HhH_motif"/>
</dbReference>
<protein>
    <recommendedName>
        <fullName evidence="10">Endonuclease III</fullName>
        <ecNumber evidence="10">4.2.99.18</ecNumber>
    </recommendedName>
    <alternativeName>
        <fullName evidence="10">DNA-(apurinic or apyrimidinic site) lyase</fullName>
    </alternativeName>
</protein>
<dbReference type="PIRSF" id="PIRSF001435">
    <property type="entry name" value="Nth"/>
    <property type="match status" value="1"/>
</dbReference>
<evidence type="ECO:0000256" key="1">
    <source>
        <dbReference type="ARBA" id="ARBA00008343"/>
    </source>
</evidence>
<keyword evidence="7" id="KW-0411">Iron-sulfur</keyword>
<dbReference type="PANTHER" id="PTHR10359">
    <property type="entry name" value="A/G-SPECIFIC ADENINE GLYCOSYLASE/ENDONUCLEASE III"/>
    <property type="match status" value="1"/>
</dbReference>
<dbReference type="InterPro" id="IPR003265">
    <property type="entry name" value="HhH-GPD_domain"/>
</dbReference>
<keyword evidence="10 12" id="KW-0456">Lyase</keyword>
<dbReference type="FunFam" id="1.10.340.30:FF:000001">
    <property type="entry name" value="Endonuclease III"/>
    <property type="match status" value="1"/>
</dbReference>
<dbReference type="Gene3D" id="1.10.340.30">
    <property type="entry name" value="Hypothetical protein, domain 2"/>
    <property type="match status" value="1"/>
</dbReference>
<dbReference type="Proteomes" id="UP000005707">
    <property type="component" value="Unassembled WGS sequence"/>
</dbReference>
<evidence type="ECO:0000256" key="6">
    <source>
        <dbReference type="ARBA" id="ARBA00023004"/>
    </source>
</evidence>
<dbReference type="STRING" id="1033810.HLPCO_001128"/>
<dbReference type="GO" id="GO:0046872">
    <property type="term" value="F:metal ion binding"/>
    <property type="evidence" value="ECO:0007669"/>
    <property type="project" value="UniProtKB-KW"/>
</dbReference>
<dbReference type="GO" id="GO:0051539">
    <property type="term" value="F:4 iron, 4 sulfur cluster binding"/>
    <property type="evidence" value="ECO:0007669"/>
    <property type="project" value="UniProtKB-KW"/>
</dbReference>
<keyword evidence="5 10" id="KW-0378">Hydrolase</keyword>
<comment type="function">
    <text evidence="10">DNA repair enzyme that has both DNA N-glycosylase activity and AP-lyase activity. The DNA N-glycosylase activity releases various damaged pyrimidines from DNA by cleaving the N-glycosidic bond, leaving an AP (apurinic/apyrimidinic) site. The AP-lyase activity cleaves the phosphodiester bond 3' to the AP site by a beta-elimination, leaving a 3'-terminal unsaturated sugar and a product with a terminal 5'-phosphate.</text>
</comment>
<evidence type="ECO:0000259" key="11">
    <source>
        <dbReference type="SMART" id="SM00478"/>
    </source>
</evidence>
<dbReference type="CDD" id="cd00056">
    <property type="entry name" value="ENDO3c"/>
    <property type="match status" value="1"/>
</dbReference>
<evidence type="ECO:0000256" key="4">
    <source>
        <dbReference type="ARBA" id="ARBA00022763"/>
    </source>
</evidence>
<dbReference type="InterPro" id="IPR023170">
    <property type="entry name" value="HhH_base_excis_C"/>
</dbReference>
<dbReference type="GO" id="GO:0140078">
    <property type="term" value="F:class I DNA-(apurinic or apyrimidinic site) endonuclease activity"/>
    <property type="evidence" value="ECO:0007669"/>
    <property type="project" value="UniProtKB-EC"/>
</dbReference>
<comment type="caution">
    <text evidence="12">The sequence shown here is derived from an EMBL/GenBank/DDBJ whole genome shotgun (WGS) entry which is preliminary data.</text>
</comment>
<evidence type="ECO:0000256" key="7">
    <source>
        <dbReference type="ARBA" id="ARBA00023014"/>
    </source>
</evidence>
<dbReference type="Pfam" id="PF00730">
    <property type="entry name" value="HhH-GPD"/>
    <property type="match status" value="1"/>
</dbReference>
<dbReference type="InterPro" id="IPR005759">
    <property type="entry name" value="Nth"/>
</dbReference>
<dbReference type="NCBIfam" id="TIGR01083">
    <property type="entry name" value="nth"/>
    <property type="match status" value="1"/>
</dbReference>
<comment type="catalytic activity">
    <reaction evidence="10">
        <text>2'-deoxyribonucleotide-(2'-deoxyribose 5'-phosphate)-2'-deoxyribonucleotide-DNA = a 3'-end 2'-deoxyribonucleotide-(2,3-dehydro-2,3-deoxyribose 5'-phosphate)-DNA + a 5'-end 5'-phospho-2'-deoxyribonucleoside-DNA + H(+)</text>
        <dbReference type="Rhea" id="RHEA:66592"/>
        <dbReference type="Rhea" id="RHEA-COMP:13180"/>
        <dbReference type="Rhea" id="RHEA-COMP:16897"/>
        <dbReference type="Rhea" id="RHEA-COMP:17067"/>
        <dbReference type="ChEBI" id="CHEBI:15378"/>
        <dbReference type="ChEBI" id="CHEBI:136412"/>
        <dbReference type="ChEBI" id="CHEBI:157695"/>
        <dbReference type="ChEBI" id="CHEBI:167181"/>
        <dbReference type="EC" id="4.2.99.18"/>
    </reaction>
</comment>
<evidence type="ECO:0000313" key="12">
    <source>
        <dbReference type="EMBL" id="ERJ12788.1"/>
    </source>
</evidence>
<keyword evidence="8 10" id="KW-0234">DNA repair</keyword>
<evidence type="ECO:0000256" key="8">
    <source>
        <dbReference type="ARBA" id="ARBA00023204"/>
    </source>
</evidence>
<dbReference type="EC" id="4.2.99.18" evidence="10"/>
<keyword evidence="10" id="KW-0238">DNA-binding</keyword>
<comment type="cofactor">
    <cofactor evidence="10">
        <name>[4Fe-4S] cluster</name>
        <dbReference type="ChEBI" id="CHEBI:49883"/>
    </cofactor>
    <text evidence="10">Binds 1 [4Fe-4S] cluster.</text>
</comment>
<comment type="caution">
    <text evidence="10">Lacks conserved residue(s) required for the propagation of feature annotation.</text>
</comment>
<dbReference type="SMART" id="SM00478">
    <property type="entry name" value="ENDO3c"/>
    <property type="match status" value="1"/>
</dbReference>
<dbReference type="PANTHER" id="PTHR10359:SF18">
    <property type="entry name" value="ENDONUCLEASE III"/>
    <property type="match status" value="1"/>
</dbReference>
<dbReference type="InterPro" id="IPR011257">
    <property type="entry name" value="DNA_glycosylase"/>
</dbReference>
<dbReference type="AlphaFoldDB" id="U2ECL0"/>
<gene>
    <name evidence="10 12" type="primary">nth</name>
    <name evidence="12" type="ORF">HLPCO_001128</name>
</gene>
<dbReference type="InParanoid" id="U2ECL0"/>
<keyword evidence="2" id="KW-0004">4Fe-4S</keyword>
<dbReference type="eggNOG" id="COG0177">
    <property type="taxonomic scope" value="Bacteria"/>
</dbReference>
<dbReference type="GO" id="GO:0003677">
    <property type="term" value="F:DNA binding"/>
    <property type="evidence" value="ECO:0007669"/>
    <property type="project" value="UniProtKB-UniRule"/>
</dbReference>
<dbReference type="SUPFAM" id="SSF48150">
    <property type="entry name" value="DNA-glycosylase"/>
    <property type="match status" value="1"/>
</dbReference>
<keyword evidence="6" id="KW-0408">Iron</keyword>
<accession>U2ECL0</accession>
<dbReference type="FunCoup" id="U2ECL0">
    <property type="interactions" value="343"/>
</dbReference>
<keyword evidence="4 10" id="KW-0227">DNA damage</keyword>
<evidence type="ECO:0000256" key="3">
    <source>
        <dbReference type="ARBA" id="ARBA00022723"/>
    </source>
</evidence>
<evidence type="ECO:0000313" key="13">
    <source>
        <dbReference type="Proteomes" id="UP000005707"/>
    </source>
</evidence>
<dbReference type="EMBL" id="AFNU02000003">
    <property type="protein sequence ID" value="ERJ12788.1"/>
    <property type="molecule type" value="Genomic_DNA"/>
</dbReference>
<keyword evidence="9 10" id="KW-0326">Glycosidase</keyword>
<dbReference type="GO" id="GO:0019104">
    <property type="term" value="F:DNA N-glycosylase activity"/>
    <property type="evidence" value="ECO:0007669"/>
    <property type="project" value="UniProtKB-UniRule"/>
</dbReference>
<comment type="similarity">
    <text evidence="1 10">Belongs to the Nth/MutY family.</text>
</comment>
<dbReference type="GO" id="GO:0006285">
    <property type="term" value="P:base-excision repair, AP site formation"/>
    <property type="evidence" value="ECO:0007669"/>
    <property type="project" value="TreeGrafter"/>
</dbReference>
<dbReference type="Pfam" id="PF00633">
    <property type="entry name" value="HHH"/>
    <property type="match status" value="1"/>
</dbReference>
<keyword evidence="12" id="KW-0255">Endonuclease</keyword>
<name>U2ECL0_9MOLU</name>
<keyword evidence="12" id="KW-0540">Nuclease</keyword>
<dbReference type="HAMAP" id="MF_00942">
    <property type="entry name" value="Nth"/>
    <property type="match status" value="1"/>
</dbReference>
<evidence type="ECO:0000256" key="10">
    <source>
        <dbReference type="HAMAP-Rule" id="MF_00942"/>
    </source>
</evidence>
<proteinExistence type="inferred from homology"/>
<keyword evidence="13" id="KW-1185">Reference proteome</keyword>
<reference evidence="12 13" key="1">
    <citation type="journal article" date="2011" name="J. Bacteriol.">
        <title>Genome sequence of Haloplasma contractile, an unusual contractile bacterium from a deep-sea anoxic brine lake.</title>
        <authorList>
            <person name="Antunes A."/>
            <person name="Alam I."/>
            <person name="El Dorry H."/>
            <person name="Siam R."/>
            <person name="Robertson A."/>
            <person name="Bajic V.B."/>
            <person name="Stingl U."/>
        </authorList>
    </citation>
    <scope>NUCLEOTIDE SEQUENCE [LARGE SCALE GENOMIC DNA]</scope>
    <source>
        <strain evidence="12 13">SSD-17B</strain>
    </source>
</reference>
<dbReference type="Gene3D" id="1.10.1670.10">
    <property type="entry name" value="Helix-hairpin-Helix base-excision DNA repair enzymes (C-terminal)"/>
    <property type="match status" value="1"/>
</dbReference>
<evidence type="ECO:0000256" key="9">
    <source>
        <dbReference type="ARBA" id="ARBA00023295"/>
    </source>
</evidence>
<feature type="domain" description="HhH-GPD" evidence="11">
    <location>
        <begin position="38"/>
        <end position="186"/>
    </location>
</feature>
<reference evidence="12 13" key="2">
    <citation type="journal article" date="2013" name="PLoS ONE">
        <title>INDIGO - INtegrated Data Warehouse of MIcrobial GenOmes with Examples from the Red Sea Extremophiles.</title>
        <authorList>
            <person name="Alam I."/>
            <person name="Antunes A."/>
            <person name="Kamau A.A."/>
            <person name="Ba Alawi W."/>
            <person name="Kalkatawi M."/>
            <person name="Stingl U."/>
            <person name="Bajic V.B."/>
        </authorList>
    </citation>
    <scope>NUCLEOTIDE SEQUENCE [LARGE SCALE GENOMIC DNA]</scope>
    <source>
        <strain evidence="12 13">SSD-17B</strain>
    </source>
</reference>